<reference evidence="3" key="1">
    <citation type="submission" date="2017-09" db="EMBL/GenBank/DDBJ databases">
        <title>Metaegenomics of thermophilic ammonia-oxidizing enrichment culture.</title>
        <authorList>
            <person name="Kato S."/>
            <person name="Suzuki K."/>
        </authorList>
    </citation>
    <scope>NUCLEOTIDE SEQUENCE [LARGE SCALE GENOMIC DNA]</scope>
</reference>
<evidence type="ECO:0000313" key="2">
    <source>
        <dbReference type="EMBL" id="GBC99750.1"/>
    </source>
</evidence>
<name>A0A2H5XEZ5_9BACT</name>
<dbReference type="EMBL" id="BEHT01000036">
    <property type="protein sequence ID" value="GBC99750.1"/>
    <property type="molecule type" value="Genomic_DNA"/>
</dbReference>
<dbReference type="Proteomes" id="UP000236173">
    <property type="component" value="Unassembled WGS sequence"/>
</dbReference>
<dbReference type="PANTHER" id="PTHR12110:SF41">
    <property type="entry name" value="INOSOSE DEHYDRATASE"/>
    <property type="match status" value="1"/>
</dbReference>
<feature type="domain" description="Xylose isomerase-like TIM barrel" evidence="1">
    <location>
        <begin position="29"/>
        <end position="289"/>
    </location>
</feature>
<keyword evidence="2" id="KW-0413">Isomerase</keyword>
<dbReference type="PANTHER" id="PTHR12110">
    <property type="entry name" value="HYDROXYPYRUVATE ISOMERASE"/>
    <property type="match status" value="1"/>
</dbReference>
<dbReference type="InterPro" id="IPR036237">
    <property type="entry name" value="Xyl_isomerase-like_sf"/>
</dbReference>
<dbReference type="AlphaFoldDB" id="A0A2H5XEZ5"/>
<proteinExistence type="predicted"/>
<organism evidence="2 3">
    <name type="scientific">Candidatus Fervidibacter japonicus</name>
    <dbReference type="NCBI Taxonomy" id="2035412"/>
    <lineage>
        <taxon>Bacteria</taxon>
        <taxon>Candidatus Fervidibacterota</taxon>
        <taxon>Candidatus Fervidibacter</taxon>
    </lineage>
</organism>
<dbReference type="EC" id="5.1.3.31" evidence="2"/>
<comment type="caution">
    <text evidence="2">The sequence shown here is derived from an EMBL/GenBank/DDBJ whole genome shotgun (WGS) entry which is preliminary data.</text>
</comment>
<gene>
    <name evidence="2" type="ORF">HRbin17_02281</name>
</gene>
<dbReference type="InterPro" id="IPR050312">
    <property type="entry name" value="IolE/XylAMocC-like"/>
</dbReference>
<accession>A0A2H5XEZ5</accession>
<protein>
    <submittedName>
        <fullName evidence="2">D-tagatose 3-epimerase</fullName>
        <ecNumber evidence="2">5.1.3.31</ecNumber>
    </submittedName>
</protein>
<dbReference type="Gene3D" id="3.20.20.150">
    <property type="entry name" value="Divalent-metal-dependent TIM barrel enzymes"/>
    <property type="match status" value="1"/>
</dbReference>
<dbReference type="Pfam" id="PF01261">
    <property type="entry name" value="AP_endonuc_2"/>
    <property type="match status" value="1"/>
</dbReference>
<dbReference type="SUPFAM" id="SSF51658">
    <property type="entry name" value="Xylose isomerase-like"/>
    <property type="match status" value="1"/>
</dbReference>
<evidence type="ECO:0000259" key="1">
    <source>
        <dbReference type="Pfam" id="PF01261"/>
    </source>
</evidence>
<sequence length="302" mass="34032">MVKVGCCWLYAISKYGYPPSIADTLQALRDMKALGFKYVELEGVREENLREVYAHRHDLKALCDDLGLTVDNFCPVLPDVVSLDERRRQHALALFDLACELANFFGCTTIQTDSFTPPLEFEGTAPYKQTVDFGIQFRVKVDPQFSWERQWQVLVDSFRLLAQKAADAGLKFCLEPRVGEMISNTDAALRLFDHVGHANLGFVLDTGHLHAQKEILPLSVEKLGKRIFYVHLSDNDGKTNEHRGLGHGTVDFEGVFAALKKHGFNGMVGLDIGRIPDLDDAVRRSRDYLLTLLERMGIPYDA</sequence>
<evidence type="ECO:0000313" key="3">
    <source>
        <dbReference type="Proteomes" id="UP000236173"/>
    </source>
</evidence>
<dbReference type="GO" id="GO:0016853">
    <property type="term" value="F:isomerase activity"/>
    <property type="evidence" value="ECO:0007669"/>
    <property type="project" value="UniProtKB-KW"/>
</dbReference>
<dbReference type="InterPro" id="IPR013022">
    <property type="entry name" value="Xyl_isomerase-like_TIM-brl"/>
</dbReference>